<feature type="domain" description="VIT" evidence="1">
    <location>
        <begin position="18"/>
        <end position="111"/>
    </location>
</feature>
<proteinExistence type="predicted"/>
<gene>
    <name evidence="2" type="ORF">OTI717_LOCUS38096</name>
</gene>
<evidence type="ECO:0000313" key="3">
    <source>
        <dbReference type="Proteomes" id="UP000663823"/>
    </source>
</evidence>
<dbReference type="PROSITE" id="PS51468">
    <property type="entry name" value="VIT"/>
    <property type="match status" value="1"/>
</dbReference>
<dbReference type="InterPro" id="IPR013694">
    <property type="entry name" value="VIT"/>
</dbReference>
<organism evidence="2 3">
    <name type="scientific">Rotaria sordida</name>
    <dbReference type="NCBI Taxonomy" id="392033"/>
    <lineage>
        <taxon>Eukaryota</taxon>
        <taxon>Metazoa</taxon>
        <taxon>Spiralia</taxon>
        <taxon>Gnathifera</taxon>
        <taxon>Rotifera</taxon>
        <taxon>Eurotatoria</taxon>
        <taxon>Bdelloidea</taxon>
        <taxon>Philodinida</taxon>
        <taxon>Philodinidae</taxon>
        <taxon>Rotaria</taxon>
    </lineage>
</organism>
<accession>A0A820BBB8</accession>
<dbReference type="Pfam" id="PF08487">
    <property type="entry name" value="VIT"/>
    <property type="match status" value="1"/>
</dbReference>
<comment type="caution">
    <text evidence="2">The sequence shown here is derived from an EMBL/GenBank/DDBJ whole genome shotgun (WGS) entry which is preliminary data.</text>
</comment>
<evidence type="ECO:0000313" key="2">
    <source>
        <dbReference type="EMBL" id="CAF4189973.1"/>
    </source>
</evidence>
<dbReference type="EMBL" id="CAJOAX010019703">
    <property type="protein sequence ID" value="CAF4189973.1"/>
    <property type="molecule type" value="Genomic_DNA"/>
</dbReference>
<dbReference type="Proteomes" id="UP000663823">
    <property type="component" value="Unassembled WGS sequence"/>
</dbReference>
<feature type="non-terminal residue" evidence="2">
    <location>
        <position position="111"/>
    </location>
</feature>
<evidence type="ECO:0000259" key="1">
    <source>
        <dbReference type="PROSITE" id="PS51468"/>
    </source>
</evidence>
<dbReference type="AlphaFoldDB" id="A0A820BBB8"/>
<reference evidence="2" key="1">
    <citation type="submission" date="2021-02" db="EMBL/GenBank/DDBJ databases">
        <authorList>
            <person name="Nowell W R."/>
        </authorList>
    </citation>
    <scope>NUCLEOTIDE SEQUENCE</scope>
</reference>
<sequence length="111" mass="12465">MALRFNDDSNRSSFPMYFGHQTKFGDAASTPLQLIKLHIEQQVNATFPLIHQVATTMTFKNNYNRILEGALEFTLPEKATICGFGLDVDGVIVDGVVVEKEKARITFEKEV</sequence>
<protein>
    <recommendedName>
        <fullName evidence="1">VIT domain-containing protein</fullName>
    </recommendedName>
</protein>
<name>A0A820BBB8_9BILA</name>